<name>A0A9D9E6V6_9BACT</name>
<proteinExistence type="predicted"/>
<evidence type="ECO:0000313" key="3">
    <source>
        <dbReference type="Proteomes" id="UP000823636"/>
    </source>
</evidence>
<feature type="domain" description="Type I restriction enzyme R protein N-terminal" evidence="1">
    <location>
        <begin position="35"/>
        <end position="144"/>
    </location>
</feature>
<organism evidence="2 3">
    <name type="scientific">Candidatus Caccoplasma merdipullorum</name>
    <dbReference type="NCBI Taxonomy" id="2840718"/>
    <lineage>
        <taxon>Bacteria</taxon>
        <taxon>Pseudomonadati</taxon>
        <taxon>Bacteroidota</taxon>
        <taxon>Bacteroidia</taxon>
        <taxon>Bacteroidales</taxon>
        <taxon>Bacteroidaceae</taxon>
        <taxon>Bacteroidaceae incertae sedis</taxon>
        <taxon>Candidatus Caccoplasma</taxon>
    </lineage>
</organism>
<reference evidence="2" key="1">
    <citation type="submission" date="2020-10" db="EMBL/GenBank/DDBJ databases">
        <authorList>
            <person name="Gilroy R."/>
        </authorList>
    </citation>
    <scope>NUCLEOTIDE SEQUENCE</scope>
    <source>
        <strain evidence="2">G3-4614</strain>
    </source>
</reference>
<dbReference type="InterPro" id="IPR029464">
    <property type="entry name" value="HSDR_N"/>
</dbReference>
<protein>
    <submittedName>
        <fullName evidence="2">Type I restriction enzyme HsdR N-terminal domain-containing protein</fullName>
    </submittedName>
</protein>
<gene>
    <name evidence="2" type="ORF">IAC54_08940</name>
</gene>
<accession>A0A9D9E6V6</accession>
<dbReference type="AlphaFoldDB" id="A0A9D9E6V6"/>
<comment type="caution">
    <text evidence="2">The sequence shown here is derived from an EMBL/GenBank/DDBJ whole genome shotgun (WGS) entry which is preliminary data.</text>
</comment>
<dbReference type="Proteomes" id="UP000823636">
    <property type="component" value="Unassembled WGS sequence"/>
</dbReference>
<dbReference type="Pfam" id="PF13588">
    <property type="entry name" value="HSDR_N_2"/>
    <property type="match status" value="1"/>
</dbReference>
<evidence type="ECO:0000313" key="2">
    <source>
        <dbReference type="EMBL" id="MBO8439000.1"/>
    </source>
</evidence>
<evidence type="ECO:0000259" key="1">
    <source>
        <dbReference type="Pfam" id="PF13588"/>
    </source>
</evidence>
<reference evidence="2" key="2">
    <citation type="journal article" date="2021" name="PeerJ">
        <title>Extensive microbial diversity within the chicken gut microbiome revealed by metagenomics and culture.</title>
        <authorList>
            <person name="Gilroy R."/>
            <person name="Ravi A."/>
            <person name="Getino M."/>
            <person name="Pursley I."/>
            <person name="Horton D.L."/>
            <person name="Alikhan N.F."/>
            <person name="Baker D."/>
            <person name="Gharbi K."/>
            <person name="Hall N."/>
            <person name="Watson M."/>
            <person name="Adriaenssens E.M."/>
            <person name="Foster-Nyarko E."/>
            <person name="Jarju S."/>
            <person name="Secka A."/>
            <person name="Antonio M."/>
            <person name="Oren A."/>
            <person name="Chaudhuri R.R."/>
            <person name="La Ragione R."/>
            <person name="Hildebrand F."/>
            <person name="Pallen M.J."/>
        </authorList>
    </citation>
    <scope>NUCLEOTIDE SEQUENCE</scope>
    <source>
        <strain evidence="2">G3-4614</strain>
    </source>
</reference>
<dbReference type="EMBL" id="JADIMW010000088">
    <property type="protein sequence ID" value="MBO8439000.1"/>
    <property type="molecule type" value="Genomic_DNA"/>
</dbReference>
<sequence length="151" mass="17618">MKELSLPQYEFTYRTENGRKYIFDKIRKKFVAATPEELVRQHFVAYVIDEKGYPEGRIGNEISLCLNGCKKRCDTVIYDNYGNPCAIVEYKAPNIDITQEVFNQIAVYNIILKVRFLIVSNGISHYCCRIDYESGKSLFIDHIPEYVELLQ</sequence>
<dbReference type="Gene3D" id="3.90.1570.30">
    <property type="match status" value="1"/>
</dbReference>